<evidence type="ECO:0000313" key="6">
    <source>
        <dbReference type="EMBL" id="CDW86682.1"/>
    </source>
</evidence>
<sequence length="168" mass="19025">MSSESYTSIWDISVTDINGTAYPKLGEKFGTDKPKLSIVVNVASECGLTESNYSQLTEIQKKYKDQGFEVLAFPCNQFGAQEPGSNSQIFEFVCTKYSANFHLFDKIDVNGENTHELYQYLKSKGGLDQVTWNFGKFLIDQQGNFLEYADPEVEPNELIPKIEKYLSN</sequence>
<feature type="active site" evidence="4">
    <location>
        <position position="46"/>
    </location>
</feature>
<dbReference type="Pfam" id="PF00255">
    <property type="entry name" value="GSHPx"/>
    <property type="match status" value="1"/>
</dbReference>
<dbReference type="AlphaFoldDB" id="A0A078AZQ8"/>
<gene>
    <name evidence="6" type="primary">Contig13525.g14435</name>
    <name evidence="6" type="ORF">STYLEM_15780</name>
</gene>
<dbReference type="Proteomes" id="UP000039865">
    <property type="component" value="Unassembled WGS sequence"/>
</dbReference>
<dbReference type="OrthoDB" id="446890at2759"/>
<keyword evidence="2 5" id="KW-0575">Peroxidase</keyword>
<keyword evidence="7" id="KW-1185">Reference proteome</keyword>
<dbReference type="InterPro" id="IPR000889">
    <property type="entry name" value="Glutathione_peroxidase"/>
</dbReference>
<evidence type="ECO:0000256" key="4">
    <source>
        <dbReference type="PIRSR" id="PIRSR000303-1"/>
    </source>
</evidence>
<accession>A0A078AZQ8</accession>
<name>A0A078AZQ8_STYLE</name>
<proteinExistence type="inferred from homology"/>
<evidence type="ECO:0000256" key="3">
    <source>
        <dbReference type="ARBA" id="ARBA00023002"/>
    </source>
</evidence>
<organism evidence="6 7">
    <name type="scientific">Stylonychia lemnae</name>
    <name type="common">Ciliate</name>
    <dbReference type="NCBI Taxonomy" id="5949"/>
    <lineage>
        <taxon>Eukaryota</taxon>
        <taxon>Sar</taxon>
        <taxon>Alveolata</taxon>
        <taxon>Ciliophora</taxon>
        <taxon>Intramacronucleata</taxon>
        <taxon>Spirotrichea</taxon>
        <taxon>Stichotrichia</taxon>
        <taxon>Sporadotrichida</taxon>
        <taxon>Oxytrichidae</taxon>
        <taxon>Stylonychinae</taxon>
        <taxon>Stylonychia</taxon>
    </lineage>
</organism>
<reference evidence="6 7" key="1">
    <citation type="submission" date="2014-06" db="EMBL/GenBank/DDBJ databases">
        <authorList>
            <person name="Swart Estienne"/>
        </authorList>
    </citation>
    <scope>NUCLEOTIDE SEQUENCE [LARGE SCALE GENOMIC DNA]</scope>
    <source>
        <strain evidence="6 7">130c</strain>
    </source>
</reference>
<protein>
    <recommendedName>
        <fullName evidence="5">Glutathione peroxidase</fullName>
    </recommendedName>
</protein>
<evidence type="ECO:0000256" key="1">
    <source>
        <dbReference type="ARBA" id="ARBA00006926"/>
    </source>
</evidence>
<evidence type="ECO:0000313" key="7">
    <source>
        <dbReference type="Proteomes" id="UP000039865"/>
    </source>
</evidence>
<keyword evidence="3 5" id="KW-0560">Oxidoreductase</keyword>
<dbReference type="Gene3D" id="3.40.30.10">
    <property type="entry name" value="Glutaredoxin"/>
    <property type="match status" value="1"/>
</dbReference>
<dbReference type="FunFam" id="3.40.30.10:FF:000025">
    <property type="entry name" value="Glutathione peroxidase"/>
    <property type="match status" value="1"/>
</dbReference>
<dbReference type="CDD" id="cd00340">
    <property type="entry name" value="GSH_Peroxidase"/>
    <property type="match status" value="1"/>
</dbReference>
<dbReference type="GO" id="GO:0006979">
    <property type="term" value="P:response to oxidative stress"/>
    <property type="evidence" value="ECO:0007669"/>
    <property type="project" value="InterPro"/>
</dbReference>
<dbReference type="OMA" id="CSHSAQL"/>
<dbReference type="InParanoid" id="A0A078AZQ8"/>
<dbReference type="PROSITE" id="PS00763">
    <property type="entry name" value="GLUTATHIONE_PEROXID_2"/>
    <property type="match status" value="1"/>
</dbReference>
<comment type="similarity">
    <text evidence="1 5">Belongs to the glutathione peroxidase family.</text>
</comment>
<evidence type="ECO:0000256" key="2">
    <source>
        <dbReference type="ARBA" id="ARBA00022559"/>
    </source>
</evidence>
<dbReference type="GO" id="GO:0004601">
    <property type="term" value="F:peroxidase activity"/>
    <property type="evidence" value="ECO:0007669"/>
    <property type="project" value="UniProtKB-KW"/>
</dbReference>
<dbReference type="PIRSF" id="PIRSF000303">
    <property type="entry name" value="Glutathion_perox"/>
    <property type="match status" value="1"/>
</dbReference>
<dbReference type="PANTHER" id="PTHR11592">
    <property type="entry name" value="GLUTATHIONE PEROXIDASE"/>
    <property type="match status" value="1"/>
</dbReference>
<dbReference type="EMBL" id="CCKQ01014883">
    <property type="protein sequence ID" value="CDW86682.1"/>
    <property type="molecule type" value="Genomic_DNA"/>
</dbReference>
<dbReference type="SUPFAM" id="SSF52833">
    <property type="entry name" value="Thioredoxin-like"/>
    <property type="match status" value="1"/>
</dbReference>
<dbReference type="PANTHER" id="PTHR11592:SF132">
    <property type="entry name" value="GLUTATHIONE PEROXIDASE 7, CHLOROPLASTIC-RELATED"/>
    <property type="match status" value="1"/>
</dbReference>
<dbReference type="PROSITE" id="PS51355">
    <property type="entry name" value="GLUTATHIONE_PEROXID_3"/>
    <property type="match status" value="1"/>
</dbReference>
<dbReference type="InterPro" id="IPR036249">
    <property type="entry name" value="Thioredoxin-like_sf"/>
</dbReference>
<dbReference type="PRINTS" id="PR01011">
    <property type="entry name" value="GLUTPROXDASE"/>
</dbReference>
<evidence type="ECO:0000256" key="5">
    <source>
        <dbReference type="RuleBase" id="RU000499"/>
    </source>
</evidence>
<dbReference type="InterPro" id="IPR029760">
    <property type="entry name" value="GPX_CS"/>
</dbReference>